<reference evidence="1 2" key="1">
    <citation type="submission" date="2019-08" db="EMBL/GenBank/DDBJ databases">
        <title>Whole genome of Aphis craccivora.</title>
        <authorList>
            <person name="Voronova N.V."/>
            <person name="Shulinski R.S."/>
            <person name="Bandarenka Y.V."/>
            <person name="Zhorov D.G."/>
            <person name="Warner D."/>
        </authorList>
    </citation>
    <scope>NUCLEOTIDE SEQUENCE [LARGE SCALE GENOMIC DNA]</scope>
    <source>
        <strain evidence="1">180601</strain>
        <tissue evidence="1">Whole Body</tissue>
    </source>
</reference>
<proteinExistence type="predicted"/>
<dbReference type="EMBL" id="VUJU01000209">
    <property type="protein sequence ID" value="KAF0772184.1"/>
    <property type="molecule type" value="Genomic_DNA"/>
</dbReference>
<organism evidence="1 2">
    <name type="scientific">Aphis craccivora</name>
    <name type="common">Cowpea aphid</name>
    <dbReference type="NCBI Taxonomy" id="307492"/>
    <lineage>
        <taxon>Eukaryota</taxon>
        <taxon>Metazoa</taxon>
        <taxon>Ecdysozoa</taxon>
        <taxon>Arthropoda</taxon>
        <taxon>Hexapoda</taxon>
        <taxon>Insecta</taxon>
        <taxon>Pterygota</taxon>
        <taxon>Neoptera</taxon>
        <taxon>Paraneoptera</taxon>
        <taxon>Hemiptera</taxon>
        <taxon>Sternorrhyncha</taxon>
        <taxon>Aphidomorpha</taxon>
        <taxon>Aphidoidea</taxon>
        <taxon>Aphididae</taxon>
        <taxon>Aphidini</taxon>
        <taxon>Aphis</taxon>
        <taxon>Aphis</taxon>
    </lineage>
</organism>
<accession>A0A6G0ZME5</accession>
<evidence type="ECO:0000313" key="1">
    <source>
        <dbReference type="EMBL" id="KAF0772184.1"/>
    </source>
</evidence>
<dbReference type="Proteomes" id="UP000478052">
    <property type="component" value="Unassembled WGS sequence"/>
</dbReference>
<protein>
    <submittedName>
        <fullName evidence="1">Uncharacterized protein</fullName>
    </submittedName>
</protein>
<evidence type="ECO:0000313" key="2">
    <source>
        <dbReference type="Proteomes" id="UP000478052"/>
    </source>
</evidence>
<comment type="caution">
    <text evidence="1">The sequence shown here is derived from an EMBL/GenBank/DDBJ whole genome shotgun (WGS) entry which is preliminary data.</text>
</comment>
<gene>
    <name evidence="1" type="ORF">FWK35_00003222</name>
</gene>
<dbReference type="AlphaFoldDB" id="A0A6G0ZME5"/>
<name>A0A6G0ZME5_APHCR</name>
<keyword evidence="2" id="KW-1185">Reference proteome</keyword>
<sequence>MIVLLSNIFKHKFHNYTRISYIHGLLKALNKKCNTKVKILAFCSEKYVCRQSPLNKKNINTNCKH</sequence>